<name>A0A1G5ERJ8_9BACT</name>
<dbReference type="GO" id="GO:0051539">
    <property type="term" value="F:4 iron, 4 sulfur cluster binding"/>
    <property type="evidence" value="ECO:0007669"/>
    <property type="project" value="UniProtKB-KW"/>
</dbReference>
<feature type="domain" description="Nitrite/sulphite reductase 4Fe-4S" evidence="7">
    <location>
        <begin position="77"/>
        <end position="206"/>
    </location>
</feature>
<dbReference type="PANTHER" id="PTHR43809:SF1">
    <property type="entry name" value="NITRITE REDUCTASE (NADH) LARGE SUBUNIT"/>
    <property type="match status" value="1"/>
</dbReference>
<dbReference type="PRINTS" id="PR00397">
    <property type="entry name" value="SIROHAEM"/>
</dbReference>
<dbReference type="AlphaFoldDB" id="A0A1G5ERJ8"/>
<dbReference type="STRING" id="419481.SAMN05216233_106181"/>
<dbReference type="PROSITE" id="PS00365">
    <property type="entry name" value="NIR_SIR"/>
    <property type="match status" value="1"/>
</dbReference>
<dbReference type="OrthoDB" id="9768666at2"/>
<dbReference type="SUPFAM" id="SSF56014">
    <property type="entry name" value="Nitrite and sulphite reductase 4Fe-4S domain-like"/>
    <property type="match status" value="1"/>
</dbReference>
<evidence type="ECO:0000256" key="3">
    <source>
        <dbReference type="ARBA" id="ARBA00022723"/>
    </source>
</evidence>
<dbReference type="InterPro" id="IPR036136">
    <property type="entry name" value="Nit/Sulf_reduc_fer-like_dom_sf"/>
</dbReference>
<keyword evidence="2" id="KW-0349">Heme</keyword>
<keyword evidence="3" id="KW-0479">Metal-binding</keyword>
<dbReference type="Pfam" id="PF03460">
    <property type="entry name" value="NIR_SIR_ferr"/>
    <property type="match status" value="1"/>
</dbReference>
<dbReference type="GO" id="GO:0046872">
    <property type="term" value="F:metal ion binding"/>
    <property type="evidence" value="ECO:0007669"/>
    <property type="project" value="UniProtKB-KW"/>
</dbReference>
<dbReference type="RefSeq" id="WP_092210614.1">
    <property type="nucleotide sequence ID" value="NZ_FMUX01000006.1"/>
</dbReference>
<sequence length="210" mass="22421">MSDSKIGVIVPGSPLGMTTPDRLEEIAAVAKKYNVETIKVTASQRLKLYGVEKEEALALMAELGGAMPKPVGVKSGPHTLQSCPGRRSCKYACQDSLALSEKLGKALADRVFPGKVKVGVSGCAFNCSEGYLRDVGIFGKKGGWTLVFGGNAGGRPRIGDVIAEGLSDDEVIERALKALEYYADNARKLERSARLVTRKGVEELKAFMQA</sequence>
<dbReference type="Pfam" id="PF01077">
    <property type="entry name" value="NIR_SIR"/>
    <property type="match status" value="1"/>
</dbReference>
<accession>A0A1G5ERJ8</accession>
<evidence type="ECO:0000256" key="6">
    <source>
        <dbReference type="ARBA" id="ARBA00023014"/>
    </source>
</evidence>
<reference evidence="9 10" key="1">
    <citation type="submission" date="2016-10" db="EMBL/GenBank/DDBJ databases">
        <authorList>
            <person name="de Groot N.N."/>
        </authorList>
    </citation>
    <scope>NUCLEOTIDE SEQUENCE [LARGE SCALE GENOMIC DNA]</scope>
    <source>
        <strain evidence="9 10">AA1</strain>
    </source>
</reference>
<keyword evidence="4" id="KW-0560">Oxidoreductase</keyword>
<keyword evidence="6" id="KW-0411">Iron-sulfur</keyword>
<protein>
    <submittedName>
        <fullName evidence="9">Nitrite/Sulfite reductase ferredoxin-like half domain-containing protein</fullName>
    </submittedName>
</protein>
<proteinExistence type="predicted"/>
<dbReference type="InterPro" id="IPR045854">
    <property type="entry name" value="NO2/SO3_Rdtase_4Fe4S_sf"/>
</dbReference>
<dbReference type="Gene3D" id="3.30.413.10">
    <property type="entry name" value="Sulfite Reductase Hemoprotein, domain 1"/>
    <property type="match status" value="1"/>
</dbReference>
<dbReference type="GO" id="GO:0020037">
    <property type="term" value="F:heme binding"/>
    <property type="evidence" value="ECO:0007669"/>
    <property type="project" value="InterPro"/>
</dbReference>
<dbReference type="EMBL" id="FMUX01000006">
    <property type="protein sequence ID" value="SCY29617.1"/>
    <property type="molecule type" value="Genomic_DNA"/>
</dbReference>
<evidence type="ECO:0000256" key="1">
    <source>
        <dbReference type="ARBA" id="ARBA00022485"/>
    </source>
</evidence>
<dbReference type="InterPro" id="IPR006066">
    <property type="entry name" value="NO2/SO3_Rdtase_FeS/sirohaem_BS"/>
</dbReference>
<dbReference type="GO" id="GO:0016491">
    <property type="term" value="F:oxidoreductase activity"/>
    <property type="evidence" value="ECO:0007669"/>
    <property type="project" value="UniProtKB-KW"/>
</dbReference>
<dbReference type="Proteomes" id="UP000198870">
    <property type="component" value="Unassembled WGS sequence"/>
</dbReference>
<dbReference type="SUPFAM" id="SSF55124">
    <property type="entry name" value="Nitrite/Sulfite reductase N-terminal domain-like"/>
    <property type="match status" value="1"/>
</dbReference>
<dbReference type="PANTHER" id="PTHR43809">
    <property type="entry name" value="NITRITE REDUCTASE (NADH) LARGE SUBUNIT"/>
    <property type="match status" value="1"/>
</dbReference>
<evidence type="ECO:0000256" key="2">
    <source>
        <dbReference type="ARBA" id="ARBA00022617"/>
    </source>
</evidence>
<dbReference type="InterPro" id="IPR006067">
    <property type="entry name" value="NO2/SO3_Rdtase_4Fe4S_dom"/>
</dbReference>
<keyword evidence="10" id="KW-1185">Reference proteome</keyword>
<evidence type="ECO:0000313" key="9">
    <source>
        <dbReference type="EMBL" id="SCY29617.1"/>
    </source>
</evidence>
<evidence type="ECO:0000256" key="5">
    <source>
        <dbReference type="ARBA" id="ARBA00023004"/>
    </source>
</evidence>
<organism evidence="9 10">
    <name type="scientific">Desulfoluna spongiiphila</name>
    <dbReference type="NCBI Taxonomy" id="419481"/>
    <lineage>
        <taxon>Bacteria</taxon>
        <taxon>Pseudomonadati</taxon>
        <taxon>Thermodesulfobacteriota</taxon>
        <taxon>Desulfobacteria</taxon>
        <taxon>Desulfobacterales</taxon>
        <taxon>Desulfolunaceae</taxon>
        <taxon>Desulfoluna</taxon>
    </lineage>
</organism>
<evidence type="ECO:0000256" key="4">
    <source>
        <dbReference type="ARBA" id="ARBA00023002"/>
    </source>
</evidence>
<keyword evidence="1" id="KW-0004">4Fe-4S</keyword>
<gene>
    <name evidence="9" type="ORF">SAMN05216233_106181</name>
</gene>
<evidence type="ECO:0000259" key="7">
    <source>
        <dbReference type="Pfam" id="PF01077"/>
    </source>
</evidence>
<keyword evidence="5" id="KW-0408">Iron</keyword>
<feature type="domain" description="Nitrite/Sulfite reductase ferredoxin-like" evidence="8">
    <location>
        <begin position="12"/>
        <end position="64"/>
    </location>
</feature>
<dbReference type="InterPro" id="IPR005117">
    <property type="entry name" value="NiRdtase/SiRdtase_haem-b_fer"/>
</dbReference>
<evidence type="ECO:0000313" key="10">
    <source>
        <dbReference type="Proteomes" id="UP000198870"/>
    </source>
</evidence>
<evidence type="ECO:0000259" key="8">
    <source>
        <dbReference type="Pfam" id="PF03460"/>
    </source>
</evidence>
<dbReference type="InterPro" id="IPR052034">
    <property type="entry name" value="NasD-like"/>
</dbReference>